<feature type="transmembrane region" description="Helical" evidence="1">
    <location>
        <begin position="165"/>
        <end position="188"/>
    </location>
</feature>
<accession>A0A1G2K337</accession>
<feature type="transmembrane region" description="Helical" evidence="1">
    <location>
        <begin position="234"/>
        <end position="252"/>
    </location>
</feature>
<dbReference type="Pfam" id="PF12679">
    <property type="entry name" value="ABC2_membrane_2"/>
    <property type="match status" value="1"/>
</dbReference>
<feature type="transmembrane region" description="Helical" evidence="1">
    <location>
        <begin position="54"/>
        <end position="76"/>
    </location>
</feature>
<feature type="transmembrane region" description="Helical" evidence="1">
    <location>
        <begin position="97"/>
        <end position="124"/>
    </location>
</feature>
<gene>
    <name evidence="2" type="ORF">A2633_04310</name>
</gene>
<evidence type="ECO:0000313" key="2">
    <source>
        <dbReference type="EMBL" id="OGZ93826.1"/>
    </source>
</evidence>
<dbReference type="Proteomes" id="UP000177152">
    <property type="component" value="Unassembled WGS sequence"/>
</dbReference>
<sequence>MFHRVRAIALNTFRESSRDRILLMVVLFSLVMIAFSVFVGSISLEQDKKIIEDFGLAFIFLLEVFVAVFVGSNLMYKEIERKTFFLIIPKPVSRSEIILGKFLGLGLTNLFVTICSSVVFFLLVILKTHASGDVPYLLSAIVLGYVETLIITLISILFSGLTSPLLSALYTTTLFLIGHSSSILVSVIQAQHSAVTQYVLYFFYYIFPNFEKYNIRNEAIYGVYPPRAEVGLSLLYAVLYGVFLFIIARAIFERRQY</sequence>
<keyword evidence="1" id="KW-0472">Membrane</keyword>
<feature type="transmembrane region" description="Helical" evidence="1">
    <location>
        <begin position="21"/>
        <end position="42"/>
    </location>
</feature>
<dbReference type="GO" id="GO:0140359">
    <property type="term" value="F:ABC-type transporter activity"/>
    <property type="evidence" value="ECO:0007669"/>
    <property type="project" value="InterPro"/>
</dbReference>
<dbReference type="PANTHER" id="PTHR43471:SF10">
    <property type="entry name" value="SLL1107 PROTEIN"/>
    <property type="match status" value="1"/>
</dbReference>
<evidence type="ECO:0000313" key="3">
    <source>
        <dbReference type="Proteomes" id="UP000177152"/>
    </source>
</evidence>
<comment type="caution">
    <text evidence="2">The sequence shown here is derived from an EMBL/GenBank/DDBJ whole genome shotgun (WGS) entry which is preliminary data.</text>
</comment>
<organism evidence="2 3">
    <name type="scientific">Candidatus Sungbacteria bacterium RIFCSPHIGHO2_01_FULL_47_32</name>
    <dbReference type="NCBI Taxonomy" id="1802264"/>
    <lineage>
        <taxon>Bacteria</taxon>
        <taxon>Candidatus Sungiibacteriota</taxon>
    </lineage>
</organism>
<evidence type="ECO:0000256" key="1">
    <source>
        <dbReference type="SAM" id="Phobius"/>
    </source>
</evidence>
<dbReference type="AlphaFoldDB" id="A0A1G2K337"/>
<dbReference type="EMBL" id="MHQC01000049">
    <property type="protein sequence ID" value="OGZ93826.1"/>
    <property type="molecule type" value="Genomic_DNA"/>
</dbReference>
<keyword evidence="1" id="KW-1133">Transmembrane helix</keyword>
<feature type="transmembrane region" description="Helical" evidence="1">
    <location>
        <begin position="136"/>
        <end position="158"/>
    </location>
</feature>
<keyword evidence="1" id="KW-0812">Transmembrane</keyword>
<reference evidence="2 3" key="1">
    <citation type="journal article" date="2016" name="Nat. Commun.">
        <title>Thousands of microbial genomes shed light on interconnected biogeochemical processes in an aquifer system.</title>
        <authorList>
            <person name="Anantharaman K."/>
            <person name="Brown C.T."/>
            <person name="Hug L.A."/>
            <person name="Sharon I."/>
            <person name="Castelle C.J."/>
            <person name="Probst A.J."/>
            <person name="Thomas B.C."/>
            <person name="Singh A."/>
            <person name="Wilkins M.J."/>
            <person name="Karaoz U."/>
            <person name="Brodie E.L."/>
            <person name="Williams K.H."/>
            <person name="Hubbard S.S."/>
            <person name="Banfield J.F."/>
        </authorList>
    </citation>
    <scope>NUCLEOTIDE SEQUENCE [LARGE SCALE GENOMIC DNA]</scope>
</reference>
<protein>
    <recommendedName>
        <fullName evidence="4">ABC transporter permease</fullName>
    </recommendedName>
</protein>
<dbReference type="GO" id="GO:0005886">
    <property type="term" value="C:plasma membrane"/>
    <property type="evidence" value="ECO:0007669"/>
    <property type="project" value="UniProtKB-SubCell"/>
</dbReference>
<dbReference type="PANTHER" id="PTHR43471">
    <property type="entry name" value="ABC TRANSPORTER PERMEASE"/>
    <property type="match status" value="1"/>
</dbReference>
<evidence type="ECO:0008006" key="4">
    <source>
        <dbReference type="Google" id="ProtNLM"/>
    </source>
</evidence>
<name>A0A1G2K337_9BACT</name>
<proteinExistence type="predicted"/>